<evidence type="ECO:0000313" key="2">
    <source>
        <dbReference type="WBParaSite" id="JU765_v2.g20033.t1"/>
    </source>
</evidence>
<protein>
    <submittedName>
        <fullName evidence="2">Uncharacterized protein</fullName>
    </submittedName>
</protein>
<dbReference type="Proteomes" id="UP000887576">
    <property type="component" value="Unplaced"/>
</dbReference>
<sequence>MSSTPVKHAKKENIPKEENSAEDGPDPAS</sequence>
<reference evidence="2" key="1">
    <citation type="submission" date="2022-11" db="UniProtKB">
        <authorList>
            <consortium name="WormBaseParasite"/>
        </authorList>
    </citation>
    <scope>IDENTIFICATION</scope>
</reference>
<name>A0AC34QWN8_9BILA</name>
<proteinExistence type="predicted"/>
<organism evidence="1 2">
    <name type="scientific">Panagrolaimus sp. JU765</name>
    <dbReference type="NCBI Taxonomy" id="591449"/>
    <lineage>
        <taxon>Eukaryota</taxon>
        <taxon>Metazoa</taxon>
        <taxon>Ecdysozoa</taxon>
        <taxon>Nematoda</taxon>
        <taxon>Chromadorea</taxon>
        <taxon>Rhabditida</taxon>
        <taxon>Tylenchina</taxon>
        <taxon>Panagrolaimomorpha</taxon>
        <taxon>Panagrolaimoidea</taxon>
        <taxon>Panagrolaimidae</taxon>
        <taxon>Panagrolaimus</taxon>
    </lineage>
</organism>
<accession>A0AC34QWN8</accession>
<dbReference type="WBParaSite" id="JU765_v2.g20033.t1">
    <property type="protein sequence ID" value="JU765_v2.g20033.t1"/>
    <property type="gene ID" value="JU765_v2.g20033"/>
</dbReference>
<evidence type="ECO:0000313" key="1">
    <source>
        <dbReference type="Proteomes" id="UP000887576"/>
    </source>
</evidence>